<proteinExistence type="inferred from homology"/>
<keyword evidence="4" id="KW-1185">Reference proteome</keyword>
<sequence>MRLSCNGCRVLRKGCNLECPIKPCLHWIKSPESQSNATLFLAKFYGRAGLLNLLTAGDPKIRPAIFKSLLYEACGRIVNPVFGSTGLLSTGSWHLCEAAVEAVLSGAPIRQQDASDGGDQLLNPSDIRHVVKRGKSCSSDHVLKPRKSQFKRRAEKSKPEPEVKLDQGVAELVVEACVVNELDDSASPDSGSGLSEHVSVVVGGGAEADSGSIESVNPARADDGELELELTLGSIFKSLLYKACGRIVNPVFGSTGLLSTESWHLCEAAVEAVLSGTPIRQQDASDGGDQLLNPSDIRHVVKRGKSCSSDHVLKPRKSQFKRRAEKSKPEPEVKLDQGVAELVVEACVVNELDDSASPDSGSGLSEHVSVVVGGGAEADSGSIESVNLARADDGELELELTLGCQWL</sequence>
<feature type="domain" description="LOB" evidence="2">
    <location>
        <begin position="3"/>
        <end position="109"/>
    </location>
</feature>
<dbReference type="EMBL" id="SDMP01000015">
    <property type="protein sequence ID" value="RYR07643.1"/>
    <property type="molecule type" value="Genomic_DNA"/>
</dbReference>
<dbReference type="Proteomes" id="UP000289738">
    <property type="component" value="Chromosome B05"/>
</dbReference>
<organism evidence="3 4">
    <name type="scientific">Arachis hypogaea</name>
    <name type="common">Peanut</name>
    <dbReference type="NCBI Taxonomy" id="3818"/>
    <lineage>
        <taxon>Eukaryota</taxon>
        <taxon>Viridiplantae</taxon>
        <taxon>Streptophyta</taxon>
        <taxon>Embryophyta</taxon>
        <taxon>Tracheophyta</taxon>
        <taxon>Spermatophyta</taxon>
        <taxon>Magnoliopsida</taxon>
        <taxon>eudicotyledons</taxon>
        <taxon>Gunneridae</taxon>
        <taxon>Pentapetalae</taxon>
        <taxon>rosids</taxon>
        <taxon>fabids</taxon>
        <taxon>Fabales</taxon>
        <taxon>Fabaceae</taxon>
        <taxon>Papilionoideae</taxon>
        <taxon>50 kb inversion clade</taxon>
        <taxon>dalbergioids sensu lato</taxon>
        <taxon>Dalbergieae</taxon>
        <taxon>Pterocarpus clade</taxon>
        <taxon>Arachis</taxon>
    </lineage>
</organism>
<evidence type="ECO:0000313" key="4">
    <source>
        <dbReference type="Proteomes" id="UP000289738"/>
    </source>
</evidence>
<evidence type="ECO:0000313" key="3">
    <source>
        <dbReference type="EMBL" id="RYR07643.1"/>
    </source>
</evidence>
<evidence type="ECO:0000259" key="2">
    <source>
        <dbReference type="PROSITE" id="PS50891"/>
    </source>
</evidence>
<reference evidence="3 4" key="1">
    <citation type="submission" date="2019-01" db="EMBL/GenBank/DDBJ databases">
        <title>Sequencing of cultivated peanut Arachis hypogaea provides insights into genome evolution and oil improvement.</title>
        <authorList>
            <person name="Chen X."/>
        </authorList>
    </citation>
    <scope>NUCLEOTIDE SEQUENCE [LARGE SCALE GENOMIC DNA]</scope>
    <source>
        <strain evidence="4">cv. Fuhuasheng</strain>
        <tissue evidence="3">Leaves</tissue>
    </source>
</reference>
<comment type="caution">
    <text evidence="3">The sequence shown here is derived from an EMBL/GenBank/DDBJ whole genome shotgun (WGS) entry which is preliminary data.</text>
</comment>
<name>A0A444Z0B9_ARAHY</name>
<dbReference type="Pfam" id="PF03195">
    <property type="entry name" value="LOB"/>
    <property type="match status" value="1"/>
</dbReference>
<dbReference type="InterPro" id="IPR004883">
    <property type="entry name" value="LOB"/>
</dbReference>
<comment type="similarity">
    <text evidence="1">Belongs to the LOB domain-containing protein family.</text>
</comment>
<evidence type="ECO:0000256" key="1">
    <source>
        <dbReference type="ARBA" id="ARBA00005474"/>
    </source>
</evidence>
<dbReference type="STRING" id="3818.A0A444Z0B9"/>
<protein>
    <recommendedName>
        <fullName evidence="2">LOB domain-containing protein</fullName>
    </recommendedName>
</protein>
<dbReference type="AlphaFoldDB" id="A0A444Z0B9"/>
<dbReference type="PROSITE" id="PS50891">
    <property type="entry name" value="LOB"/>
    <property type="match status" value="1"/>
</dbReference>
<dbReference type="PANTHER" id="PTHR31304:SF9">
    <property type="entry name" value="LOB DOMAIN-CONTAINING PROTEIN 40"/>
    <property type="match status" value="1"/>
</dbReference>
<dbReference type="GO" id="GO:0010468">
    <property type="term" value="P:regulation of gene expression"/>
    <property type="evidence" value="ECO:0007669"/>
    <property type="project" value="TreeGrafter"/>
</dbReference>
<dbReference type="PANTHER" id="PTHR31304">
    <property type="entry name" value="LOB DOMAIN-CONTAINING PROTEIN 38"/>
    <property type="match status" value="1"/>
</dbReference>
<accession>A0A444Z0B9</accession>
<gene>
    <name evidence="3" type="ORF">Ahy_B05g075042</name>
</gene>